<protein>
    <submittedName>
        <fullName evidence="2">Uncharacterized protein LOC142164014</fullName>
    </submittedName>
</protein>
<dbReference type="Proteomes" id="UP000790787">
    <property type="component" value="Chromosome 9"/>
</dbReference>
<evidence type="ECO:0000313" key="1">
    <source>
        <dbReference type="Proteomes" id="UP000790787"/>
    </source>
</evidence>
<reference evidence="1" key="1">
    <citation type="journal article" date="2014" name="Nat. Commun.">
        <title>The tobacco genome sequence and its comparison with those of tomato and potato.</title>
        <authorList>
            <person name="Sierro N."/>
            <person name="Battey J.N."/>
            <person name="Ouadi S."/>
            <person name="Bakaher N."/>
            <person name="Bovet L."/>
            <person name="Willig A."/>
            <person name="Goepfert S."/>
            <person name="Peitsch M.C."/>
            <person name="Ivanov N.V."/>
        </authorList>
    </citation>
    <scope>NUCLEOTIDE SEQUENCE [LARGE SCALE GENOMIC DNA]</scope>
</reference>
<accession>A0AC58RX14</accession>
<reference evidence="2" key="2">
    <citation type="submission" date="2025-08" db="UniProtKB">
        <authorList>
            <consortium name="RefSeq"/>
        </authorList>
    </citation>
    <scope>IDENTIFICATION</scope>
    <source>
        <tissue evidence="2">Leaf</tissue>
    </source>
</reference>
<dbReference type="RefSeq" id="XP_075077279.1">
    <property type="nucleotide sequence ID" value="XM_075221178.1"/>
</dbReference>
<gene>
    <name evidence="2" type="primary">LOC142164014</name>
</gene>
<evidence type="ECO:0000313" key="2">
    <source>
        <dbReference type="RefSeq" id="XP_075077279.1"/>
    </source>
</evidence>
<organism evidence="1 2">
    <name type="scientific">Nicotiana tabacum</name>
    <name type="common">Common tobacco</name>
    <dbReference type="NCBI Taxonomy" id="4097"/>
    <lineage>
        <taxon>Eukaryota</taxon>
        <taxon>Viridiplantae</taxon>
        <taxon>Streptophyta</taxon>
        <taxon>Embryophyta</taxon>
        <taxon>Tracheophyta</taxon>
        <taxon>Spermatophyta</taxon>
        <taxon>Magnoliopsida</taxon>
        <taxon>eudicotyledons</taxon>
        <taxon>Gunneridae</taxon>
        <taxon>Pentapetalae</taxon>
        <taxon>asterids</taxon>
        <taxon>lamiids</taxon>
        <taxon>Solanales</taxon>
        <taxon>Solanaceae</taxon>
        <taxon>Nicotianoideae</taxon>
        <taxon>Nicotianeae</taxon>
        <taxon>Nicotiana</taxon>
    </lineage>
</organism>
<name>A0AC58RX14_TOBAC</name>
<sequence>MEIVALTVKEHEAIFRFVAYVLPLGNLEVANGTKFDSSILKVDRHWSALDTYSSLDRFTNIMLVWLYSNLEDNVLFEGGSIVVSQDNSNNVYGPDIWTETIGSGAKPRRGPRFRKPNKRFI</sequence>
<proteinExistence type="predicted"/>
<keyword evidence="1" id="KW-1185">Reference proteome</keyword>